<dbReference type="EMBL" id="CDMZ01004050">
    <property type="protein sequence ID" value="CEM48481.1"/>
    <property type="molecule type" value="Genomic_DNA"/>
</dbReference>
<keyword evidence="1" id="KW-0808">Transferase</keyword>
<evidence type="ECO:0000256" key="2">
    <source>
        <dbReference type="ARBA" id="ARBA00022737"/>
    </source>
</evidence>
<feature type="domain" description="LNR" evidence="6">
    <location>
        <begin position="273"/>
        <end position="312"/>
    </location>
</feature>
<name>A0A0G4HVS9_9ALVE</name>
<reference evidence="8" key="1">
    <citation type="submission" date="2014-11" db="EMBL/GenBank/DDBJ databases">
        <authorList>
            <person name="Otto D Thomas"/>
            <person name="Naeem Raeece"/>
        </authorList>
    </citation>
    <scope>NUCLEOTIDE SEQUENCE</scope>
</reference>
<dbReference type="PANTHER" id="PTHR24045:SF0">
    <property type="entry name" value="N-ACETYLGLUCOSAMINE-1-PHOSPHOTRANSFERASE SUBUNITS ALPHA_BETA"/>
    <property type="match status" value="1"/>
</dbReference>
<dbReference type="Gene3D" id="3.30.300.320">
    <property type="match status" value="1"/>
</dbReference>
<keyword evidence="2" id="KW-0677">Repeat</keyword>
<keyword evidence="4" id="KW-0325">Glycoprotein</keyword>
<accession>A0A0G4HVS9</accession>
<dbReference type="PhylomeDB" id="A0A0G4HVS9"/>
<feature type="compositionally biased region" description="Low complexity" evidence="5">
    <location>
        <begin position="177"/>
        <end position="201"/>
    </location>
</feature>
<evidence type="ECO:0000313" key="8">
    <source>
        <dbReference type="EMBL" id="CEM48481.1"/>
    </source>
</evidence>
<dbReference type="PANTHER" id="PTHR24045">
    <property type="match status" value="1"/>
</dbReference>
<keyword evidence="3" id="KW-1015">Disulfide bond</keyword>
<evidence type="ECO:0000259" key="7">
    <source>
        <dbReference type="PROSITE" id="PS51379"/>
    </source>
</evidence>
<evidence type="ECO:0000256" key="1">
    <source>
        <dbReference type="ARBA" id="ARBA00022679"/>
    </source>
</evidence>
<evidence type="ECO:0008006" key="9">
    <source>
        <dbReference type="Google" id="ProtNLM"/>
    </source>
</evidence>
<dbReference type="Pfam" id="PF00066">
    <property type="entry name" value="Notch"/>
    <property type="match status" value="3"/>
</dbReference>
<evidence type="ECO:0000259" key="6">
    <source>
        <dbReference type="PROSITE" id="PS50258"/>
    </source>
</evidence>
<dbReference type="Gene3D" id="4.10.470.20">
    <property type="match status" value="2"/>
</dbReference>
<organism evidence="8">
    <name type="scientific">Chromera velia CCMP2878</name>
    <dbReference type="NCBI Taxonomy" id="1169474"/>
    <lineage>
        <taxon>Eukaryota</taxon>
        <taxon>Sar</taxon>
        <taxon>Alveolata</taxon>
        <taxon>Colpodellida</taxon>
        <taxon>Chromeraceae</taxon>
        <taxon>Chromera</taxon>
    </lineage>
</organism>
<dbReference type="PROSITE" id="PS51379">
    <property type="entry name" value="4FE4S_FER_2"/>
    <property type="match status" value="1"/>
</dbReference>
<dbReference type="VEuPathDB" id="CryptoDB:Cvel_8867"/>
<evidence type="ECO:0000256" key="5">
    <source>
        <dbReference type="SAM" id="MobiDB-lite"/>
    </source>
</evidence>
<dbReference type="InterPro" id="IPR047141">
    <property type="entry name" value="Stealth"/>
</dbReference>
<feature type="region of interest" description="Disordered" evidence="5">
    <location>
        <begin position="153"/>
        <end position="201"/>
    </location>
</feature>
<protein>
    <recommendedName>
        <fullName evidence="9">LNR domain-containing protein</fullName>
    </recommendedName>
</protein>
<feature type="domain" description="4Fe-4S ferredoxin-type" evidence="7">
    <location>
        <begin position="251"/>
        <end position="283"/>
    </location>
</feature>
<sequence length="1323" mass="142473">MLSTLEGAQGKRRLQAGTPVTMVGGREYVCEDLEQVEEMTRRSCRQLKILLPKRCEFVLKDANVDLPPELPQDATLREVCPDTCDACDENCNTGCPDWFLGNGHCDEACNTASCNFDRGDCREAQDTPLNPGDSVSPFIDYSLLFDEPSVFDAAAPVTTPTPPATTRSPPSPPPSTLPVSQPPSAASAGRSDGGSSSASCPPGQTFAAGECRNCSDQKDVETRAGISCEMLEQMVGCSFQLATSGMELPAGVPETATLATVCPGSCGLCTEICAADCPEWFRGNRHCDSACNVAACGFDGGDCADSRQPAVPMTTTTTTSTTTTALVARCEDNPVALSVGFACPILNGVAPLGCDTKLEDLSRDALPATIPPGTKVQDICFETCGLCQLPTCQDGFKNGDEEWIDCGGSCRPCQSCTASSLKRIDRNKFEVEGHENGLEHKAERTVKCADGFVPAEPSFPRLKKVEVETIHCLDGEFSEPKLLTCRETTTNVLEGKVFVRSSQIGNWDLAVVRPLMEGLREALIISEPNDLRIKEVTLSEYGPTPASSGSTGTSLRGLQAQQPVSGRAEARLSFTYWVRASSRTQSVEVTKATPAAFSSALRSALSSTDLSFPDLNDPSRKVSATEAFTSDDAITRDRIEFTSVRRKTVARQQWDDAFSGTDGGAWTAASRVSTIREAFGVPEIEEPKECRGRGPGRGDCCGMAAEVRSLLSGECGRWIYGGLMQPNYINAFCSRTDVAGSVGGRSCNAQLQAIISTYDGKPGAGCPMTARVRALSEGICQQRGGSYCLLDLQSNLGEFRQGIDGLVEKSAAELDGICAIDSCWRSNVRYVEAVAVLSNRRAGYTSPVDGYFLRGGHLKEWSEALIDAACVQEGGRYCQDTLRETAQSDPLNREGSGSFLSLCRDPCMPLKTAKLGSASIYWGELWNSPYHVVAGTLLKAHGRYGCVPERGGHFSRLPGRFCGDLLFEETEGSVEVDRPAVPNLPGCPDSCPRWYLADGECDPACFSEECNWDAGDCKASAMYPKFFSKVDSLVKRSCTPQWNAPERYECSTECFNQFNNALYNHGCCVAGALETMEELESSVRRLEGSSRNDDLIDWSIALVERTCKISMDRTCSDGDSRNLLKIVMGIDNLNADRLGDQQEAGVRAEVARAVADRLGVMPHDVARSSPVSVDGGTKVVVDVDTGRVDLQDSASEDTEVTARAVQRRLDNRPDLTAETFRIVPSEPVSVYTGEAVTPLEISSDTVNVEEPNLPAVQPGTFGAGSLESSEGEGITEIIVASRGEGKGEGLPLPEEPMEPKEQISLLWEAVRRLEDRVRVLEGR</sequence>
<feature type="compositionally biased region" description="Pro residues" evidence="5">
    <location>
        <begin position="159"/>
        <end position="176"/>
    </location>
</feature>
<dbReference type="InterPro" id="IPR000800">
    <property type="entry name" value="Notch_dom"/>
</dbReference>
<feature type="domain" description="LNR" evidence="6">
    <location>
        <begin position="91"/>
        <end position="128"/>
    </location>
</feature>
<feature type="domain" description="LNR" evidence="6">
    <location>
        <begin position="987"/>
        <end position="1024"/>
    </location>
</feature>
<gene>
    <name evidence="8" type="ORF">Cvel_8867</name>
</gene>
<evidence type="ECO:0000256" key="4">
    <source>
        <dbReference type="ARBA" id="ARBA00023180"/>
    </source>
</evidence>
<dbReference type="GO" id="GO:0016740">
    <property type="term" value="F:transferase activity"/>
    <property type="evidence" value="ECO:0007669"/>
    <property type="project" value="UniProtKB-KW"/>
</dbReference>
<dbReference type="InterPro" id="IPR017896">
    <property type="entry name" value="4Fe4S_Fe-S-bd"/>
</dbReference>
<dbReference type="PROSITE" id="PS50258">
    <property type="entry name" value="LNR"/>
    <property type="match status" value="3"/>
</dbReference>
<dbReference type="SMART" id="SM00004">
    <property type="entry name" value="NL"/>
    <property type="match status" value="3"/>
</dbReference>
<evidence type="ECO:0000256" key="3">
    <source>
        <dbReference type="ARBA" id="ARBA00023157"/>
    </source>
</evidence>
<proteinExistence type="predicted"/>